<feature type="transmembrane region" description="Helical" evidence="1">
    <location>
        <begin position="55"/>
        <end position="76"/>
    </location>
</feature>
<accession>A0ABY4QQA7</accession>
<name>A0ABY4QQA7_9MYCO</name>
<sequence>MGVSGLLVGGAGWAAIELARRRINDALSHAGGNIRRIADVMVGEAESSMHHWLDLTMAAGEALVVLGVLTALLGSLPAS</sequence>
<evidence type="ECO:0000256" key="1">
    <source>
        <dbReference type="SAM" id="Phobius"/>
    </source>
</evidence>
<keyword evidence="3" id="KW-1185">Reference proteome</keyword>
<protein>
    <submittedName>
        <fullName evidence="2">Uncharacterized protein</fullName>
    </submittedName>
</protein>
<keyword evidence="1" id="KW-0472">Membrane</keyword>
<reference evidence="2" key="1">
    <citation type="submission" date="2022-05" db="EMBL/GenBank/DDBJ databases">
        <title>A methanotrophic Mycobacterium dominates a cave microbial ecosystem.</title>
        <authorList>
            <person name="Van Spanning R.J.M."/>
            <person name="Guan Q."/>
            <person name="Melkonian C."/>
            <person name="Gallant J."/>
            <person name="Polerecky L."/>
            <person name="Flot J.-F."/>
            <person name="Brandt B.W."/>
            <person name="Braster M."/>
            <person name="Iturbe Espinoza P."/>
            <person name="Aerts J."/>
            <person name="Meima-Franke M."/>
            <person name="Piersma S.R."/>
            <person name="Bunduc C."/>
            <person name="Ummels R."/>
            <person name="Pain A."/>
            <person name="Fleming E.J."/>
            <person name="van der Wel N."/>
            <person name="Gherman V.D."/>
            <person name="Sarbu S.M."/>
            <person name="Bodelier P.L.E."/>
            <person name="Bitter W."/>
        </authorList>
    </citation>
    <scope>NUCLEOTIDE SEQUENCE</scope>
    <source>
        <strain evidence="2">Sulfur Cave</strain>
    </source>
</reference>
<keyword evidence="1" id="KW-0812">Transmembrane</keyword>
<keyword evidence="1" id="KW-1133">Transmembrane helix</keyword>
<evidence type="ECO:0000313" key="3">
    <source>
        <dbReference type="Proteomes" id="UP001056610"/>
    </source>
</evidence>
<organism evidence="2 3">
    <name type="scientific">Candidatus Mycobacterium methanotrophicum</name>
    <dbReference type="NCBI Taxonomy" id="2943498"/>
    <lineage>
        <taxon>Bacteria</taxon>
        <taxon>Bacillati</taxon>
        <taxon>Actinomycetota</taxon>
        <taxon>Actinomycetes</taxon>
        <taxon>Mycobacteriales</taxon>
        <taxon>Mycobacteriaceae</taxon>
        <taxon>Mycobacterium</taxon>
    </lineage>
</organism>
<dbReference type="RefSeq" id="WP_219065654.1">
    <property type="nucleotide sequence ID" value="NZ_CAJUXY010000002.1"/>
</dbReference>
<evidence type="ECO:0000313" key="2">
    <source>
        <dbReference type="EMBL" id="UQX11964.1"/>
    </source>
</evidence>
<dbReference type="EMBL" id="CP097320">
    <property type="protein sequence ID" value="UQX11964.1"/>
    <property type="molecule type" value="Genomic_DNA"/>
</dbReference>
<dbReference type="Proteomes" id="UP001056610">
    <property type="component" value="Chromosome"/>
</dbReference>
<proteinExistence type="predicted"/>
<gene>
    <name evidence="2" type="ORF">M5I08_06275</name>
</gene>